<dbReference type="Gene3D" id="4.10.1080.10">
    <property type="entry name" value="TSP type-3 repeat"/>
    <property type="match status" value="1"/>
</dbReference>
<dbReference type="RefSeq" id="WP_248936606.1">
    <property type="nucleotide sequence ID" value="NZ_JAKILF010000005.1"/>
</dbReference>
<feature type="region of interest" description="Disordered" evidence="1">
    <location>
        <begin position="1962"/>
        <end position="2011"/>
    </location>
</feature>
<feature type="compositionally biased region" description="Acidic residues" evidence="1">
    <location>
        <begin position="1384"/>
        <end position="1413"/>
    </location>
</feature>
<evidence type="ECO:0000256" key="3">
    <source>
        <dbReference type="SAM" id="SignalP"/>
    </source>
</evidence>
<reference evidence="5" key="1">
    <citation type="journal article" date="2019" name="Int. J. Syst. Evol. Microbiol.">
        <title>The Global Catalogue of Microorganisms (GCM) 10K type strain sequencing project: providing services to taxonomists for standard genome sequencing and annotation.</title>
        <authorList>
            <consortium name="The Broad Institute Genomics Platform"/>
            <consortium name="The Broad Institute Genome Sequencing Center for Infectious Disease"/>
            <person name="Wu L."/>
            <person name="Ma J."/>
        </authorList>
    </citation>
    <scope>NUCLEOTIDE SEQUENCE [LARGE SCALE GENOMIC DNA]</scope>
    <source>
        <strain evidence="5">KCTC 52277</strain>
    </source>
</reference>
<dbReference type="PANTHER" id="PTHR45739">
    <property type="entry name" value="MATRIX PROTEIN, PUTATIVE-RELATED"/>
    <property type="match status" value="1"/>
</dbReference>
<feature type="compositionally biased region" description="Acidic residues" evidence="1">
    <location>
        <begin position="1422"/>
        <end position="1441"/>
    </location>
</feature>
<dbReference type="SUPFAM" id="SSF103647">
    <property type="entry name" value="TSP type-3 repeat"/>
    <property type="match status" value="4"/>
</dbReference>
<gene>
    <name evidence="4" type="ORF">ACFOE0_01280</name>
</gene>
<keyword evidence="2" id="KW-1133">Transmembrane helix</keyword>
<protein>
    <submittedName>
        <fullName evidence="4">Ig-like domain-containing protein</fullName>
    </submittedName>
</protein>
<feature type="region of interest" description="Disordered" evidence="1">
    <location>
        <begin position="255"/>
        <end position="292"/>
    </location>
</feature>
<evidence type="ECO:0000313" key="4">
    <source>
        <dbReference type="EMBL" id="MFC3136826.1"/>
    </source>
</evidence>
<dbReference type="Gene3D" id="2.60.40.60">
    <property type="entry name" value="Cadherins"/>
    <property type="match status" value="1"/>
</dbReference>
<organism evidence="4 5">
    <name type="scientific">Shewanella submarina</name>
    <dbReference type="NCBI Taxonomy" id="2016376"/>
    <lineage>
        <taxon>Bacteria</taxon>
        <taxon>Pseudomonadati</taxon>
        <taxon>Pseudomonadota</taxon>
        <taxon>Gammaproteobacteria</taxon>
        <taxon>Alteromonadales</taxon>
        <taxon>Shewanellaceae</taxon>
        <taxon>Shewanella</taxon>
    </lineage>
</organism>
<feature type="compositionally biased region" description="Acidic residues" evidence="1">
    <location>
        <begin position="1962"/>
        <end position="1977"/>
    </location>
</feature>
<feature type="signal peptide" evidence="3">
    <location>
        <begin position="1"/>
        <end position="27"/>
    </location>
</feature>
<keyword evidence="2" id="KW-0472">Membrane</keyword>
<proteinExistence type="predicted"/>
<evidence type="ECO:0000313" key="5">
    <source>
        <dbReference type="Proteomes" id="UP001595621"/>
    </source>
</evidence>
<dbReference type="Pfam" id="PF17963">
    <property type="entry name" value="Big_9"/>
    <property type="match status" value="9"/>
</dbReference>
<accession>A0ABV7GBL0</accession>
<dbReference type="InterPro" id="IPR028974">
    <property type="entry name" value="TSP_type-3_rpt"/>
</dbReference>
<name>A0ABV7GBL0_9GAMM</name>
<dbReference type="NCBIfam" id="NF012211">
    <property type="entry name" value="tand_rpt_95"/>
    <property type="match status" value="9"/>
</dbReference>
<dbReference type="InterPro" id="IPR013783">
    <property type="entry name" value="Ig-like_fold"/>
</dbReference>
<feature type="region of interest" description="Disordered" evidence="1">
    <location>
        <begin position="1384"/>
        <end position="1484"/>
    </location>
</feature>
<sequence length="2064" mass="214322">MLSNAIKFCFRALLLLMAGVQLGEVRAEGTYQMDATAPQHLETDTLLFIHVDSASKYIRVHLCREYYQSGPVYADIYSTSLVNGKYVKNTKLADLSSTQGNISCSDDMTSALPATPASGEAMQYQVSSAGVYAVDFTDISDNFERWDVSVVANASDSVDPTASDGNLFSYLWRFDTPWYTEPYASDTKLYVLTPGGYSNTNYVWAVDLQGFAGDIYKFQASDIGLNWPDSGRSASLYTATISEKYPTYLSYPTGASPSSSPSTAPALTGTASFTDSAGNDNEFTPNGDTIEDTGTFSFTPNATGTYAISVAAFGGSYEQVMVGSMTENVQVNAVWDGKDRDGNAMVPAKYDVKVTLKLGEMHFVVKDVETSGGGSNDGLTLLQATNSSTLVGTQVYWDDTGIGGSGNLPNGVLSSTATTGTHRHTWGDFTSTSYADLMYVDTYTWGQTSDFSTELIYVNPAAPTITSNGGGQEASIEVNEGTTLVTNVVATGGSGSYTYSIFGDDAALFSISASGQLTFNSAPDYGSPADADTDNFYHLYVRVDGGGTLEYIHQELTIEVNNLPVADAQSVSVTEDVARAITLTSSDSDGDTLTYSIVSSPSDGALSGTLPNITYTPDADFNGADSFTFKVNDGFTDSNTATVSLTVAAVNDLPTANAQSVTVTEDIAKAITLSGADVDGDSLTYSLVSSPSNGVLTGTIPNLSYTPNADYNGADSFTFKVNDGTGDSGTATVSITVNAVNDAPVADAQSVAVTEDISKSITLTGSDTEGSSLTYSIVNSPSDGALSGTLPNITYTPDADFNGADSFTFKVNDGGLDSATVTVSLTVEAVNDLPTANAQSVTVTEDIAKAITLSGADVDGDSLTYSLVSSPSNGVLTGTIPNLSYTPNADYNGADSFTFKVNDGTGDSGTATVSITVNAVNDAPVADAQSVAVTEDISKGITLTGSDTEGSSLTYSIVSSPSNGSVSGTPPNISYSPNANFNGSDSFTFKVNDGGLDSPTATVSLTVAAVNDLPTANAQSVTVTEDIAKAITLSGADVDGDGLTYNLVSSPSNGVLTGTIPNLSYTPNADYNGADSFTFKVNDGTGDSGTATVSITVNAVNDAPVADAQSVAVTEDISKSITLTGSDTEGSSLGYFISPPSNGALSGGARVSGGRFYTSTGAITYTPDANFNGIDSFTFVVNDGTEDSAAATVTLTIAAVNDLPTANAQSVTVTEDITKAITLSGADVDGDSLTYSLVSSPSNGVLTGTIPNFSYTPSADYNGADSFSFKVNDGSGDSNTAMITINVVEKNDAPVANSQTLELVQGTAVAILLGASDPEGQSLSYLLTSYPEQGVLSGSEANLTYTPDADFSGSDSFNFIANDGELDSNTAVVTLVVLGDLDGDGIPDEQDADDDGDGIDDLTEGTGDSDGDGIPDYRDTDSDNDGIPDGEEGIADTDGDGTPDYLDSSVDEDHDGIPDILEGTDDPDGDGLPSYLDNDDDNDGLLDSYEAGLTGNDSDGDGIDDLFDIDVTKGVDNNADGIDDAAELRDSDADGIPDYLDVDSDNDLIPDNIEATLVRIDTDSDGIGDPYDVDFTLGQDSDGDGIDDRFDIDLTGYLDADQDGICDTQMLEKDTDLDGVADFLDQDVDNDGVIDTAEVLIPGGAGGSLVGWAQVGQLTDEIQLLDQDGDGVPDLKDLDSDNDGIMDVVEAGGLDINEDGLADAGNELILIPADTDADGIPDIADLDSDNDGVADIRETPAYLLDLNDDGRIDFSADLDADGIDDAWDNAPGQFGTAVSVDPDGDGIPIGLDKDNDNDGLSDLQEGTGDWDQDNVADYLDRDSDNDGLSDTFENGLPPALALDTDLDGIDDAWDIDAVGGLDDDGDGIADRFKPLDTDADGSPNQIDIDSDGDTLPDWVEQVITELSGTDTNLNGVDDAIDVLVTQGADTDFDGIDDDSIAAGAANDMGDVDQDGILNFIDLDSDGDGIPDEEEGEQDTDRDGSPDYLDIDSDNDGILDRDENTDANGDGIRDCLQAESSKKGKYDSGGAVFAVVIILLLLLGSRRVSRNTTRFLSLRSRTGGA</sequence>
<keyword evidence="2" id="KW-0812">Transmembrane</keyword>
<comment type="caution">
    <text evidence="4">The sequence shown here is derived from an EMBL/GenBank/DDBJ whole genome shotgun (WGS) entry which is preliminary data.</text>
</comment>
<evidence type="ECO:0000256" key="1">
    <source>
        <dbReference type="SAM" id="MobiDB-lite"/>
    </source>
</evidence>
<dbReference type="PANTHER" id="PTHR45739:SF8">
    <property type="entry name" value="FRAS1-RELATED EXTRACELLULAR MATRIX PROTEIN 1"/>
    <property type="match status" value="1"/>
</dbReference>
<keyword evidence="3" id="KW-0732">Signal</keyword>
<dbReference type="InterPro" id="IPR051561">
    <property type="entry name" value="FRAS1_ECM"/>
</dbReference>
<feature type="compositionally biased region" description="Polar residues" evidence="1">
    <location>
        <begin position="273"/>
        <end position="292"/>
    </location>
</feature>
<evidence type="ECO:0000256" key="2">
    <source>
        <dbReference type="SAM" id="Phobius"/>
    </source>
</evidence>
<feature type="region of interest" description="Disordered" evidence="1">
    <location>
        <begin position="1780"/>
        <end position="1813"/>
    </location>
</feature>
<keyword evidence="5" id="KW-1185">Reference proteome</keyword>
<feature type="transmembrane region" description="Helical" evidence="2">
    <location>
        <begin position="2025"/>
        <end position="2043"/>
    </location>
</feature>
<dbReference type="EMBL" id="JBHRTD010000001">
    <property type="protein sequence ID" value="MFC3136826.1"/>
    <property type="molecule type" value="Genomic_DNA"/>
</dbReference>
<dbReference type="Proteomes" id="UP001595621">
    <property type="component" value="Unassembled WGS sequence"/>
</dbReference>
<dbReference type="Gene3D" id="2.60.40.3440">
    <property type="match status" value="8"/>
</dbReference>
<dbReference type="Gene3D" id="2.60.40.10">
    <property type="entry name" value="Immunoglobulins"/>
    <property type="match status" value="1"/>
</dbReference>
<feature type="chain" id="PRO_5045926706" evidence="3">
    <location>
        <begin position="28"/>
        <end position="2064"/>
    </location>
</feature>
<feature type="compositionally biased region" description="Low complexity" evidence="1">
    <location>
        <begin position="255"/>
        <end position="272"/>
    </location>
</feature>